<gene>
    <name evidence="1" type="ORF">A2650_04210</name>
</gene>
<accession>A0A1F8EFB8</accession>
<evidence type="ECO:0000313" key="1">
    <source>
        <dbReference type="EMBL" id="OGM99542.1"/>
    </source>
</evidence>
<dbReference type="EMBL" id="MGJD01000042">
    <property type="protein sequence ID" value="OGM99542.1"/>
    <property type="molecule type" value="Genomic_DNA"/>
</dbReference>
<dbReference type="Proteomes" id="UP000177117">
    <property type="component" value="Unassembled WGS sequence"/>
</dbReference>
<name>A0A1F8EFB8_9BACT</name>
<proteinExistence type="predicted"/>
<sequence length="194" mass="22944">MSNQTQELAPKSSIREFFAELEEINKESERSRPSRFNLPRFSDWRLEREKKIAEVARKYAEFDLRTPSSNNGHSLVNIDSTMLEEAKGHLIKATCMLEKESKKRFRHDFDRIYRCEKNRGHLTLAFVLKTNECFRFSEGYPMWDTYLSIFIDVGQGKNCWFMGKWVDGENHMAGIDMFELHVHSENEVRLLLEP</sequence>
<comment type="caution">
    <text evidence="1">The sequence shown here is derived from an EMBL/GenBank/DDBJ whole genome shotgun (WGS) entry which is preliminary data.</text>
</comment>
<reference evidence="1 2" key="1">
    <citation type="journal article" date="2016" name="Nat. Commun.">
        <title>Thousands of microbial genomes shed light on interconnected biogeochemical processes in an aquifer system.</title>
        <authorList>
            <person name="Anantharaman K."/>
            <person name="Brown C.T."/>
            <person name="Hug L.A."/>
            <person name="Sharon I."/>
            <person name="Castelle C.J."/>
            <person name="Probst A.J."/>
            <person name="Thomas B.C."/>
            <person name="Singh A."/>
            <person name="Wilkins M.J."/>
            <person name="Karaoz U."/>
            <person name="Brodie E.L."/>
            <person name="Williams K.H."/>
            <person name="Hubbard S.S."/>
            <person name="Banfield J.F."/>
        </authorList>
    </citation>
    <scope>NUCLEOTIDE SEQUENCE [LARGE SCALE GENOMIC DNA]</scope>
</reference>
<dbReference type="AlphaFoldDB" id="A0A1F8EFB8"/>
<protein>
    <submittedName>
        <fullName evidence="1">Uncharacterized protein</fullName>
    </submittedName>
</protein>
<organism evidence="1 2">
    <name type="scientific">Candidatus Yanofskybacteria bacterium RIFCSPHIGHO2_01_FULL_41_53</name>
    <dbReference type="NCBI Taxonomy" id="1802663"/>
    <lineage>
        <taxon>Bacteria</taxon>
        <taxon>Candidatus Yanofskyibacteriota</taxon>
    </lineage>
</organism>
<evidence type="ECO:0000313" key="2">
    <source>
        <dbReference type="Proteomes" id="UP000177117"/>
    </source>
</evidence>